<dbReference type="SUPFAM" id="SSF56601">
    <property type="entry name" value="beta-lactamase/transpeptidase-like"/>
    <property type="match status" value="1"/>
</dbReference>
<dbReference type="EC" id="2.4.99.28" evidence="24"/>
<evidence type="ECO:0000256" key="22">
    <source>
        <dbReference type="ARBA" id="ARBA00023316"/>
    </source>
</evidence>
<keyword evidence="31" id="KW-1185">Reference proteome</keyword>
<dbReference type="Pfam" id="PF00912">
    <property type="entry name" value="Transgly"/>
    <property type="match status" value="1"/>
</dbReference>
<dbReference type="RefSeq" id="WP_249285160.1">
    <property type="nucleotide sequence ID" value="NZ_JACRSO010000003.1"/>
</dbReference>
<keyword evidence="22" id="KW-0961">Cell wall biogenesis/degradation</keyword>
<dbReference type="GO" id="GO:0071555">
    <property type="term" value="P:cell wall organization"/>
    <property type="evidence" value="ECO:0007669"/>
    <property type="project" value="UniProtKB-KW"/>
</dbReference>
<evidence type="ECO:0000256" key="17">
    <source>
        <dbReference type="ARBA" id="ARBA00022984"/>
    </source>
</evidence>
<accession>A0A926HMM3</accession>
<evidence type="ECO:0000256" key="10">
    <source>
        <dbReference type="ARBA" id="ARBA00022670"/>
    </source>
</evidence>
<comment type="pathway">
    <text evidence="3">Cell wall biogenesis; peptidoglycan biosynthesis.</text>
</comment>
<dbReference type="AlphaFoldDB" id="A0A926HMM3"/>
<dbReference type="EMBL" id="JACRSO010000003">
    <property type="protein sequence ID" value="MBC8529293.1"/>
    <property type="molecule type" value="Genomic_DNA"/>
</dbReference>
<feature type="region of interest" description="Disordered" evidence="27">
    <location>
        <begin position="745"/>
        <end position="806"/>
    </location>
</feature>
<evidence type="ECO:0000313" key="31">
    <source>
        <dbReference type="Proteomes" id="UP000654279"/>
    </source>
</evidence>
<evidence type="ECO:0000256" key="23">
    <source>
        <dbReference type="ARBA" id="ARBA00034000"/>
    </source>
</evidence>
<evidence type="ECO:0000256" key="7">
    <source>
        <dbReference type="ARBA" id="ARBA00018638"/>
    </source>
</evidence>
<evidence type="ECO:0000256" key="21">
    <source>
        <dbReference type="ARBA" id="ARBA00023268"/>
    </source>
</evidence>
<organism evidence="30 31">
    <name type="scientific">Luoshenia tenuis</name>
    <dbReference type="NCBI Taxonomy" id="2763654"/>
    <lineage>
        <taxon>Bacteria</taxon>
        <taxon>Bacillati</taxon>
        <taxon>Bacillota</taxon>
        <taxon>Clostridia</taxon>
        <taxon>Christensenellales</taxon>
        <taxon>Christensenellaceae</taxon>
        <taxon>Luoshenia</taxon>
    </lineage>
</organism>
<comment type="catalytic activity">
    <reaction evidence="23">
        <text>Preferential cleavage: (Ac)2-L-Lys-D-Ala-|-D-Ala. Also transpeptidation of peptidyl-alanyl moieties that are N-acyl substituents of D-alanine.</text>
        <dbReference type="EC" id="3.4.16.4"/>
    </reaction>
</comment>
<feature type="compositionally biased region" description="Pro residues" evidence="27">
    <location>
        <begin position="780"/>
        <end position="806"/>
    </location>
</feature>
<evidence type="ECO:0000256" key="24">
    <source>
        <dbReference type="ARBA" id="ARBA00044770"/>
    </source>
</evidence>
<keyword evidence="13" id="KW-0812">Transmembrane</keyword>
<keyword evidence="17" id="KW-0573">Peptidoglycan synthesis</keyword>
<reference evidence="30" key="1">
    <citation type="submission" date="2020-08" db="EMBL/GenBank/DDBJ databases">
        <title>Genome public.</title>
        <authorList>
            <person name="Liu C."/>
            <person name="Sun Q."/>
        </authorList>
    </citation>
    <scope>NUCLEOTIDE SEQUENCE</scope>
    <source>
        <strain evidence="30">NSJ-44</strain>
    </source>
</reference>
<evidence type="ECO:0000256" key="9">
    <source>
        <dbReference type="ARBA" id="ARBA00022645"/>
    </source>
</evidence>
<evidence type="ECO:0000256" key="19">
    <source>
        <dbReference type="ARBA" id="ARBA00023136"/>
    </source>
</evidence>
<dbReference type="InterPro" id="IPR012338">
    <property type="entry name" value="Beta-lactam/transpept-like"/>
</dbReference>
<dbReference type="FunFam" id="1.10.3810.10:FF:000001">
    <property type="entry name" value="Penicillin-binding protein 1A"/>
    <property type="match status" value="1"/>
</dbReference>
<evidence type="ECO:0000256" key="5">
    <source>
        <dbReference type="ARBA" id="ARBA00007739"/>
    </source>
</evidence>
<evidence type="ECO:0000256" key="6">
    <source>
        <dbReference type="ARBA" id="ARBA00012448"/>
    </source>
</evidence>
<dbReference type="Pfam" id="PF00905">
    <property type="entry name" value="Transpeptidase"/>
    <property type="match status" value="1"/>
</dbReference>
<dbReference type="NCBIfam" id="TIGR02074">
    <property type="entry name" value="PBP_1a_fam"/>
    <property type="match status" value="1"/>
</dbReference>
<keyword evidence="19" id="KW-0472">Membrane</keyword>
<evidence type="ECO:0000259" key="28">
    <source>
        <dbReference type="Pfam" id="PF00905"/>
    </source>
</evidence>
<dbReference type="GO" id="GO:0009002">
    <property type="term" value="F:serine-type D-Ala-D-Ala carboxypeptidase activity"/>
    <property type="evidence" value="ECO:0007669"/>
    <property type="project" value="UniProtKB-EC"/>
</dbReference>
<dbReference type="GO" id="GO:0008955">
    <property type="term" value="F:peptidoglycan glycosyltransferase activity"/>
    <property type="evidence" value="ECO:0007669"/>
    <property type="project" value="UniProtKB-EC"/>
</dbReference>
<evidence type="ECO:0000256" key="12">
    <source>
        <dbReference type="ARBA" id="ARBA00022679"/>
    </source>
</evidence>
<comment type="catalytic activity">
    <reaction evidence="25">
        <text>[GlcNAc-(1-&gt;4)-Mur2Ac(oyl-L-Ala-gamma-D-Glu-L-Lys-D-Ala-D-Ala)](n)-di-trans,octa-cis-undecaprenyl diphosphate + beta-D-GlcNAc-(1-&gt;4)-Mur2Ac(oyl-L-Ala-gamma-D-Glu-L-Lys-D-Ala-D-Ala)-di-trans,octa-cis-undecaprenyl diphosphate = [GlcNAc-(1-&gt;4)-Mur2Ac(oyl-L-Ala-gamma-D-Glu-L-Lys-D-Ala-D-Ala)](n+1)-di-trans,octa-cis-undecaprenyl diphosphate + di-trans,octa-cis-undecaprenyl diphosphate + H(+)</text>
        <dbReference type="Rhea" id="RHEA:23708"/>
        <dbReference type="Rhea" id="RHEA-COMP:9602"/>
        <dbReference type="Rhea" id="RHEA-COMP:9603"/>
        <dbReference type="ChEBI" id="CHEBI:15378"/>
        <dbReference type="ChEBI" id="CHEBI:58405"/>
        <dbReference type="ChEBI" id="CHEBI:60033"/>
        <dbReference type="ChEBI" id="CHEBI:78435"/>
        <dbReference type="EC" id="2.4.99.28"/>
    </reaction>
</comment>
<evidence type="ECO:0000256" key="26">
    <source>
        <dbReference type="ARBA" id="ARBA00060592"/>
    </source>
</evidence>
<feature type="domain" description="Glycosyl transferase family 51" evidence="29">
    <location>
        <begin position="62"/>
        <end position="237"/>
    </location>
</feature>
<evidence type="ECO:0000256" key="25">
    <source>
        <dbReference type="ARBA" id="ARBA00049902"/>
    </source>
</evidence>
<evidence type="ECO:0000256" key="27">
    <source>
        <dbReference type="SAM" id="MobiDB-lite"/>
    </source>
</evidence>
<dbReference type="GO" id="GO:0046677">
    <property type="term" value="P:response to antibiotic"/>
    <property type="evidence" value="ECO:0007669"/>
    <property type="project" value="UniProtKB-KW"/>
</dbReference>
<evidence type="ECO:0000256" key="20">
    <source>
        <dbReference type="ARBA" id="ARBA00023251"/>
    </source>
</evidence>
<comment type="caution">
    <text evidence="30">The sequence shown here is derived from an EMBL/GenBank/DDBJ whole genome shotgun (WGS) entry which is preliminary data.</text>
</comment>
<comment type="pathway">
    <text evidence="26">Glycan biosynthesis.</text>
</comment>
<proteinExistence type="inferred from homology"/>
<evidence type="ECO:0000313" key="30">
    <source>
        <dbReference type="EMBL" id="MBC8529293.1"/>
    </source>
</evidence>
<keyword evidence="9" id="KW-0121">Carboxypeptidase</keyword>
<dbReference type="GO" id="GO:0030288">
    <property type="term" value="C:outer membrane-bounded periplasmic space"/>
    <property type="evidence" value="ECO:0007669"/>
    <property type="project" value="TreeGrafter"/>
</dbReference>
<keyword evidence="12" id="KW-0808">Transferase</keyword>
<evidence type="ECO:0000256" key="1">
    <source>
        <dbReference type="ARBA" id="ARBA00002624"/>
    </source>
</evidence>
<dbReference type="GO" id="GO:0008658">
    <property type="term" value="F:penicillin binding"/>
    <property type="evidence" value="ECO:0007669"/>
    <property type="project" value="InterPro"/>
</dbReference>
<dbReference type="InterPro" id="IPR001264">
    <property type="entry name" value="Glyco_trans_51"/>
</dbReference>
<gene>
    <name evidence="30" type="ORF">H8699_07625</name>
</gene>
<evidence type="ECO:0000256" key="13">
    <source>
        <dbReference type="ARBA" id="ARBA00022692"/>
    </source>
</evidence>
<feature type="domain" description="Penicillin-binding protein transpeptidase" evidence="28">
    <location>
        <begin position="332"/>
        <end position="590"/>
    </location>
</feature>
<evidence type="ECO:0000259" key="29">
    <source>
        <dbReference type="Pfam" id="PF00912"/>
    </source>
</evidence>
<comment type="subcellular location">
    <subcellularLocation>
        <location evidence="2">Cell membrane</location>
        <topology evidence="2">Single-pass type II membrane protein</topology>
    </subcellularLocation>
</comment>
<comment type="function">
    <text evidence="1">Cell wall formation. Synthesis of cross-linked peptidoglycan from the lipid intermediates. The enzyme has a penicillin-insensitive transglycosylase N-terminal domain (formation of linear glycan strands) and a penicillin-sensitive transpeptidase C-terminal domain (cross-linking of the peptide subunits).</text>
</comment>
<comment type="similarity">
    <text evidence="4">In the C-terminal section; belongs to the transpeptidase family.</text>
</comment>
<dbReference type="PANTHER" id="PTHR32282">
    <property type="entry name" value="BINDING PROTEIN TRANSPEPTIDASE, PUTATIVE-RELATED"/>
    <property type="match status" value="1"/>
</dbReference>
<name>A0A926HMM3_9FIRM</name>
<evidence type="ECO:0000256" key="11">
    <source>
        <dbReference type="ARBA" id="ARBA00022676"/>
    </source>
</evidence>
<keyword evidence="14" id="KW-0378">Hydrolase</keyword>
<keyword evidence="15" id="KW-0133">Cell shape</keyword>
<dbReference type="SUPFAM" id="SSF53955">
    <property type="entry name" value="Lysozyme-like"/>
    <property type="match status" value="1"/>
</dbReference>
<dbReference type="GO" id="GO:0006508">
    <property type="term" value="P:proteolysis"/>
    <property type="evidence" value="ECO:0007669"/>
    <property type="project" value="UniProtKB-KW"/>
</dbReference>
<evidence type="ECO:0000256" key="2">
    <source>
        <dbReference type="ARBA" id="ARBA00004401"/>
    </source>
</evidence>
<evidence type="ECO:0000256" key="16">
    <source>
        <dbReference type="ARBA" id="ARBA00022968"/>
    </source>
</evidence>
<keyword evidence="20" id="KW-0046">Antibiotic resistance</keyword>
<dbReference type="InterPro" id="IPR050396">
    <property type="entry name" value="Glycosyltr_51/Transpeptidase"/>
</dbReference>
<dbReference type="PANTHER" id="PTHR32282:SF11">
    <property type="entry name" value="PENICILLIN-BINDING PROTEIN 1B"/>
    <property type="match status" value="1"/>
</dbReference>
<keyword evidence="21" id="KW-0511">Multifunctional enzyme</keyword>
<dbReference type="GO" id="GO:0009252">
    <property type="term" value="P:peptidoglycan biosynthetic process"/>
    <property type="evidence" value="ECO:0007669"/>
    <property type="project" value="UniProtKB-KW"/>
</dbReference>
<protein>
    <recommendedName>
        <fullName evidence="7">Penicillin-binding protein 1A</fullName>
        <ecNumber evidence="24">2.4.99.28</ecNumber>
        <ecNumber evidence="6">3.4.16.4</ecNumber>
    </recommendedName>
</protein>
<dbReference type="EC" id="3.4.16.4" evidence="6"/>
<evidence type="ECO:0000256" key="8">
    <source>
        <dbReference type="ARBA" id="ARBA00022475"/>
    </source>
</evidence>
<dbReference type="Gene3D" id="3.40.710.10">
    <property type="entry name" value="DD-peptidase/beta-lactamase superfamily"/>
    <property type="match status" value="1"/>
</dbReference>
<dbReference type="Proteomes" id="UP000654279">
    <property type="component" value="Unassembled WGS sequence"/>
</dbReference>
<evidence type="ECO:0000256" key="18">
    <source>
        <dbReference type="ARBA" id="ARBA00022989"/>
    </source>
</evidence>
<keyword evidence="11" id="KW-0328">Glycosyltransferase</keyword>
<dbReference type="GO" id="GO:0005886">
    <property type="term" value="C:plasma membrane"/>
    <property type="evidence" value="ECO:0007669"/>
    <property type="project" value="UniProtKB-SubCell"/>
</dbReference>
<evidence type="ECO:0000256" key="14">
    <source>
        <dbReference type="ARBA" id="ARBA00022801"/>
    </source>
</evidence>
<evidence type="ECO:0000256" key="3">
    <source>
        <dbReference type="ARBA" id="ARBA00004752"/>
    </source>
</evidence>
<keyword evidence="18" id="KW-1133">Transmembrane helix</keyword>
<keyword evidence="10" id="KW-0645">Protease</keyword>
<dbReference type="Gene3D" id="2.60.40.10">
    <property type="entry name" value="Immunoglobulins"/>
    <property type="match status" value="1"/>
</dbReference>
<dbReference type="InterPro" id="IPR001460">
    <property type="entry name" value="PCN-bd_Tpept"/>
</dbReference>
<sequence>MSAPSKNRRKRRWPYVLLSLALIFIIGGVWAWFALDVGSWGDLDVTKLENLQQTTLVYDEDGTMVTSLHGAENRVKIPLSEVPQHVRNAFLAAEDVRFYDHKGIDIKRIFGALWADIKSGSLDQGASTLTQQLIKLSHLSREKTFARKAQEAVLAMELERRYSKDEIFEMYLNFVYFGGGAYGIEAAAYRYFDKPASALTLSEGALLAGIVKSPSNYAPHLNLEKSTERRNLILGLMADYGFIDQAQADAASAEPVDLHEHENDASYPYGFYVDEVIREATGILGISSEELLSGGYRIHTALDTELQATCEALLADDSLFPEAAEDGIKPQGALVVVRAQDGAVAAVAGGRSHDTQLALNRATQQPRQPGSTFKPIFVYAPAVEQFGYLPTRIVDDSPGDFNGYAPKNFGDKYYGLVPMRFAIANSLNLPAVRTLQEIGIDTGLSYARSLGIDLPDADATLSSALGGLTTGVTPLQLAHAYIPFARQGQLVDTGFILSIQDSTGATIYEKPSASTTVLSTQSAFLLSDMMHSTVTDGTGKQLQKAGVPLSAKTGTVGFGDGTIRDAWMAAYNAEYVAVGWMGYDVVDAQHTMPASLTGGKAISPFLLKVFQSLYPDGNGPAFEMPDGLVKVEIDADALEKYQQVLLPASSSARTLTEYFPAHKVPTRKAEAVAPKAPTDLTATALEPGRVLLKFTALEADVRYRIYRRSEGQEAIEIGSLSGSAGQMLSYNDTLSIIGPTGYYVVPEREGKSGPPSATVTIGGEMEPSPSPSADAIPSASPSPTPEVTPSPSPSPPDPLAPIFPED</sequence>
<dbReference type="Gene3D" id="1.10.3810.10">
    <property type="entry name" value="Biosynthetic peptidoglycan transglycosylase-like"/>
    <property type="match status" value="1"/>
</dbReference>
<dbReference type="GO" id="GO:0008360">
    <property type="term" value="P:regulation of cell shape"/>
    <property type="evidence" value="ECO:0007669"/>
    <property type="project" value="UniProtKB-KW"/>
</dbReference>
<dbReference type="InterPro" id="IPR023346">
    <property type="entry name" value="Lysozyme-like_dom_sf"/>
</dbReference>
<evidence type="ECO:0000256" key="4">
    <source>
        <dbReference type="ARBA" id="ARBA00007090"/>
    </source>
</evidence>
<comment type="similarity">
    <text evidence="5">In the N-terminal section; belongs to the glycosyltransferase 51 family.</text>
</comment>
<keyword evidence="16" id="KW-0735">Signal-anchor</keyword>
<dbReference type="InterPro" id="IPR036950">
    <property type="entry name" value="PBP_transglycosylase"/>
</dbReference>
<dbReference type="InterPro" id="IPR013783">
    <property type="entry name" value="Ig-like_fold"/>
</dbReference>
<keyword evidence="8" id="KW-1003">Cell membrane</keyword>
<evidence type="ECO:0000256" key="15">
    <source>
        <dbReference type="ARBA" id="ARBA00022960"/>
    </source>
</evidence>